<reference evidence="1 2" key="1">
    <citation type="submission" date="2020-08" db="EMBL/GenBank/DDBJ databases">
        <title>Hymenobacter sp.</title>
        <authorList>
            <person name="Kim M.K."/>
        </authorList>
    </citation>
    <scope>NUCLEOTIDE SEQUENCE [LARGE SCALE GENOMIC DNA]</scope>
    <source>
        <strain evidence="1 2">BT507</strain>
    </source>
</reference>
<dbReference type="RefSeq" id="WP_187320393.1">
    <property type="nucleotide sequence ID" value="NZ_JACSCY010000012.1"/>
</dbReference>
<evidence type="ECO:0000313" key="2">
    <source>
        <dbReference type="Proteomes" id="UP000622017"/>
    </source>
</evidence>
<evidence type="ECO:0008006" key="3">
    <source>
        <dbReference type="Google" id="ProtNLM"/>
    </source>
</evidence>
<proteinExistence type="predicted"/>
<name>A0ABR7MM66_9BACT</name>
<evidence type="ECO:0000313" key="1">
    <source>
        <dbReference type="EMBL" id="MBC6612135.1"/>
    </source>
</evidence>
<dbReference type="Gene3D" id="3.40.50.1820">
    <property type="entry name" value="alpha/beta hydrolase"/>
    <property type="match status" value="1"/>
</dbReference>
<dbReference type="EMBL" id="JACSCY010000012">
    <property type="protein sequence ID" value="MBC6612135.1"/>
    <property type="molecule type" value="Genomic_DNA"/>
</dbReference>
<dbReference type="Proteomes" id="UP000622017">
    <property type="component" value="Unassembled WGS sequence"/>
</dbReference>
<comment type="caution">
    <text evidence="1">The sequence shown here is derived from an EMBL/GenBank/DDBJ whole genome shotgun (WGS) entry which is preliminary data.</text>
</comment>
<dbReference type="InterPro" id="IPR029058">
    <property type="entry name" value="AB_hydrolase_fold"/>
</dbReference>
<organism evidence="1 2">
    <name type="scientific">Hymenobacter citatus</name>
    <dbReference type="NCBI Taxonomy" id="2763506"/>
    <lineage>
        <taxon>Bacteria</taxon>
        <taxon>Pseudomonadati</taxon>
        <taxon>Bacteroidota</taxon>
        <taxon>Cytophagia</taxon>
        <taxon>Cytophagales</taxon>
        <taxon>Hymenobacteraceae</taxon>
        <taxon>Hymenobacter</taxon>
    </lineage>
</organism>
<gene>
    <name evidence="1" type="ORF">H8B15_14500</name>
</gene>
<sequence>MWGEQDARVTRAETDAVFRGLRGPKQRQDFALAGHEPYWRKQPALWQRTIAGFLTRMQ</sequence>
<protein>
    <recommendedName>
        <fullName evidence="3">Alpha/beta hydrolase</fullName>
    </recommendedName>
</protein>
<keyword evidence="2" id="KW-1185">Reference proteome</keyword>
<accession>A0ABR7MM66</accession>